<dbReference type="SUPFAM" id="SSF51556">
    <property type="entry name" value="Metallo-dependent hydrolases"/>
    <property type="match status" value="1"/>
</dbReference>
<evidence type="ECO:0000313" key="10">
    <source>
        <dbReference type="Proteomes" id="UP001498771"/>
    </source>
</evidence>
<organism evidence="9 10">
    <name type="scientific">Myxozyma melibiosi</name>
    <dbReference type="NCBI Taxonomy" id="54550"/>
    <lineage>
        <taxon>Eukaryota</taxon>
        <taxon>Fungi</taxon>
        <taxon>Dikarya</taxon>
        <taxon>Ascomycota</taxon>
        <taxon>Saccharomycotina</taxon>
        <taxon>Lipomycetes</taxon>
        <taxon>Lipomycetales</taxon>
        <taxon>Lipomycetaceae</taxon>
        <taxon>Myxozyma</taxon>
    </lineage>
</organism>
<sequence length="447" mass="48693">MSTVYFGTIVHSLSQTELEIVEAAVGVDSEGTIVFVEHNTAADEAAKKHGWAEGEYSVVAPVDQATSFFFPGFVDTHIHASQYPNVGLFGKTTLLDWLNTYTFPLESSFKDPAVAKSIYSRVIARTLGHGTSTAAYYATVHVEGTSILADLALEAGQRAFIGRCCMDANSPDYYCDESLEAAQDATRAVIAHVRKIDPAFETVSPILTPRFAISCSRELMAWLGQVAAEEHLPVQTHISENKLEIETTLKLHPYADSYAGVYDTFGLLTNRTILAHAVHLSDDERDLVAKRGCGVAHCPASNSALTSGETRVKWLLDAGVKVGLGTDVSGGFTPSILHTARQALLVSRHLAMKGEETHKLSIDEVLYLSTLGGAEVCGLDSKVGNFVVGKKWDAQLVALDNKNSPVDIFDWERGKHEDLVAKWLFNGDDRNLTKFWINGRLVAGTEF</sequence>
<evidence type="ECO:0000259" key="8">
    <source>
        <dbReference type="Pfam" id="PF01979"/>
    </source>
</evidence>
<evidence type="ECO:0000256" key="7">
    <source>
        <dbReference type="RuleBase" id="RU366009"/>
    </source>
</evidence>
<evidence type="ECO:0000256" key="4">
    <source>
        <dbReference type="ARBA" id="ARBA00022723"/>
    </source>
</evidence>
<dbReference type="Gene3D" id="3.20.20.140">
    <property type="entry name" value="Metal-dependent hydrolases"/>
    <property type="match status" value="1"/>
</dbReference>
<comment type="function">
    <text evidence="7">Catalyzes the hydrolytic deamination of guanine, producing xanthine and ammonia.</text>
</comment>
<dbReference type="EMBL" id="JBBJBU010000017">
    <property type="protein sequence ID" value="KAK7202463.1"/>
    <property type="molecule type" value="Genomic_DNA"/>
</dbReference>
<accession>A0ABR1EXX6</accession>
<dbReference type="Proteomes" id="UP001498771">
    <property type="component" value="Unassembled WGS sequence"/>
</dbReference>
<evidence type="ECO:0000256" key="2">
    <source>
        <dbReference type="ARBA" id="ARBA00006745"/>
    </source>
</evidence>
<feature type="domain" description="Amidohydrolase-related" evidence="8">
    <location>
        <begin position="70"/>
        <end position="442"/>
    </location>
</feature>
<protein>
    <recommendedName>
        <fullName evidence="3 7">Guanine deaminase</fullName>
        <shortName evidence="7">Guanase</shortName>
        <ecNumber evidence="3 7">3.5.4.3</ecNumber>
    </recommendedName>
    <alternativeName>
        <fullName evidence="7">Guanine aminohydrolase</fullName>
    </alternativeName>
</protein>
<keyword evidence="5 7" id="KW-0378">Hydrolase</keyword>
<comment type="caution">
    <text evidence="9">The sequence shown here is derived from an EMBL/GenBank/DDBJ whole genome shotgun (WGS) entry which is preliminary data.</text>
</comment>
<dbReference type="InterPro" id="IPR011059">
    <property type="entry name" value="Metal-dep_hydrolase_composite"/>
</dbReference>
<dbReference type="EC" id="3.5.4.3" evidence="3 7"/>
<dbReference type="PANTHER" id="PTHR11271">
    <property type="entry name" value="GUANINE DEAMINASE"/>
    <property type="match status" value="1"/>
</dbReference>
<evidence type="ECO:0000313" key="9">
    <source>
        <dbReference type="EMBL" id="KAK7202463.1"/>
    </source>
</evidence>
<dbReference type="GeneID" id="90039318"/>
<evidence type="ECO:0000256" key="1">
    <source>
        <dbReference type="ARBA" id="ARBA00004984"/>
    </source>
</evidence>
<dbReference type="InterPro" id="IPR006680">
    <property type="entry name" value="Amidohydro-rel"/>
</dbReference>
<dbReference type="RefSeq" id="XP_064765496.1">
    <property type="nucleotide sequence ID" value="XM_064913806.1"/>
</dbReference>
<evidence type="ECO:0000256" key="5">
    <source>
        <dbReference type="ARBA" id="ARBA00022801"/>
    </source>
</evidence>
<comment type="pathway">
    <text evidence="1 7">Purine metabolism; guanine degradation; xanthine from guanine: step 1/1.</text>
</comment>
<dbReference type="InterPro" id="IPR014311">
    <property type="entry name" value="Guanine_deaminase"/>
</dbReference>
<keyword evidence="10" id="KW-1185">Reference proteome</keyword>
<dbReference type="Gene3D" id="2.30.40.10">
    <property type="entry name" value="Urease, subunit C, domain 1"/>
    <property type="match status" value="1"/>
</dbReference>
<reference evidence="9 10" key="1">
    <citation type="submission" date="2024-03" db="EMBL/GenBank/DDBJ databases">
        <title>Genome-scale model development and genomic sequencing of the oleaginous clade Lipomyces.</title>
        <authorList>
            <consortium name="Lawrence Berkeley National Laboratory"/>
            <person name="Czajka J.J."/>
            <person name="Han Y."/>
            <person name="Kim J."/>
            <person name="Mondo S.J."/>
            <person name="Hofstad B.A."/>
            <person name="Robles A."/>
            <person name="Haridas S."/>
            <person name="Riley R."/>
            <person name="LaButti K."/>
            <person name="Pangilinan J."/>
            <person name="Andreopoulos W."/>
            <person name="Lipzen A."/>
            <person name="Yan J."/>
            <person name="Wang M."/>
            <person name="Ng V."/>
            <person name="Grigoriev I.V."/>
            <person name="Spatafora J.W."/>
            <person name="Magnuson J.K."/>
            <person name="Baker S.E."/>
            <person name="Pomraning K.R."/>
        </authorList>
    </citation>
    <scope>NUCLEOTIDE SEQUENCE [LARGE SCALE GENOMIC DNA]</scope>
    <source>
        <strain evidence="9 10">Phaff 52-87</strain>
    </source>
</reference>
<comment type="cofactor">
    <cofactor evidence="7">
        <name>Zn(2+)</name>
        <dbReference type="ChEBI" id="CHEBI:29105"/>
    </cofactor>
    <text evidence="7">Binds 1 zinc ion per subunit.</text>
</comment>
<comment type="catalytic activity">
    <reaction evidence="7">
        <text>guanine + H2O + H(+) = xanthine + NH4(+)</text>
        <dbReference type="Rhea" id="RHEA:14665"/>
        <dbReference type="ChEBI" id="CHEBI:15377"/>
        <dbReference type="ChEBI" id="CHEBI:15378"/>
        <dbReference type="ChEBI" id="CHEBI:16235"/>
        <dbReference type="ChEBI" id="CHEBI:17712"/>
        <dbReference type="ChEBI" id="CHEBI:28938"/>
        <dbReference type="EC" id="3.5.4.3"/>
    </reaction>
</comment>
<dbReference type="InterPro" id="IPR032466">
    <property type="entry name" value="Metal_Hydrolase"/>
</dbReference>
<evidence type="ECO:0000256" key="6">
    <source>
        <dbReference type="ARBA" id="ARBA00022833"/>
    </source>
</evidence>
<dbReference type="InterPro" id="IPR051607">
    <property type="entry name" value="Metallo-dep_hydrolases"/>
</dbReference>
<comment type="similarity">
    <text evidence="2 7">Belongs to the metallo-dependent hydrolases superfamily. ATZ/TRZ family.</text>
</comment>
<proteinExistence type="inferred from homology"/>
<gene>
    <name evidence="9" type="ORF">BZA70DRAFT_285847</name>
</gene>
<evidence type="ECO:0000256" key="3">
    <source>
        <dbReference type="ARBA" id="ARBA00012781"/>
    </source>
</evidence>
<keyword evidence="6 7" id="KW-0862">Zinc</keyword>
<dbReference type="NCBIfam" id="TIGR02967">
    <property type="entry name" value="guan_deamin"/>
    <property type="match status" value="1"/>
</dbReference>
<dbReference type="Pfam" id="PF01979">
    <property type="entry name" value="Amidohydro_1"/>
    <property type="match status" value="1"/>
</dbReference>
<name>A0ABR1EXX6_9ASCO</name>
<dbReference type="PANTHER" id="PTHR11271:SF6">
    <property type="entry name" value="GUANINE DEAMINASE"/>
    <property type="match status" value="1"/>
</dbReference>
<keyword evidence="4 7" id="KW-0479">Metal-binding</keyword>